<feature type="transmembrane region" description="Helical" evidence="9">
    <location>
        <begin position="1094"/>
        <end position="1115"/>
    </location>
</feature>
<organism evidence="11 12">
    <name type="scientific">Brassica napus</name>
    <name type="common">Rape</name>
    <dbReference type="NCBI Taxonomy" id="3708"/>
    <lineage>
        <taxon>Eukaryota</taxon>
        <taxon>Viridiplantae</taxon>
        <taxon>Streptophyta</taxon>
        <taxon>Embryophyta</taxon>
        <taxon>Tracheophyta</taxon>
        <taxon>Spermatophyta</taxon>
        <taxon>Magnoliopsida</taxon>
        <taxon>eudicotyledons</taxon>
        <taxon>Gunneridae</taxon>
        <taxon>Pentapetalae</taxon>
        <taxon>rosids</taxon>
        <taxon>malvids</taxon>
        <taxon>Brassicales</taxon>
        <taxon>Brassicaceae</taxon>
        <taxon>Brassiceae</taxon>
        <taxon>Brassica</taxon>
    </lineage>
</organism>
<evidence type="ECO:0000256" key="9">
    <source>
        <dbReference type="SAM" id="Phobius"/>
    </source>
</evidence>
<dbReference type="Proteomes" id="UP000824890">
    <property type="component" value="Unassembled WGS sequence"/>
</dbReference>
<dbReference type="SMART" id="SM00248">
    <property type="entry name" value="ANK"/>
    <property type="match status" value="15"/>
</dbReference>
<name>A0ABQ7XKM2_BRANA</name>
<feature type="repeat" description="ANK" evidence="7">
    <location>
        <begin position="717"/>
        <end position="738"/>
    </location>
</feature>
<feature type="compositionally biased region" description="Basic and acidic residues" evidence="8">
    <location>
        <begin position="47"/>
        <end position="64"/>
    </location>
</feature>
<sequence>MDSSEAALERIEAQRSTDVSSDQRKRRYFLMNLMKNGASRICSRGSPESERECTPPPKGDKEPVPEFLTSLRLSDLYNLPGESVVMNSEIFSAMRAGNIEVLEKMKSYETPMACFKNNKGDSILHLAASYGHLELAKGIVSACPSLLLEPNWEDRVPLHAAARAGHSAVVEALVASVPCFSAGLSEEERERLLNLYRRAKKQSISHLVMHQRSIRCSSFQTRLMEIAACLVNANQHLSFLENKDGISPLYLAVLAGNVSLVNAMLNVQGKTSDLASQLEGRKSLVHAALKAKNTDVLDVILNEDPCLLNERDEDGRTCLSAGASVGFYKGVCKLLDRSTRRKVKNILHIASKSGKAAFFLSVLLDRTSKVQLMEKQDIDGNTPLHLATISLGKCMNTVNNDGLTSLGIVESNLQPKLHLHGEGDTDGVIILLHISKTINTADVQEKDNKTNRSTCWAFDFPQRYICDLHLPNALSSSPSRSPTYIPGIPAAFGAYFVLFVLLVDDDHHEHASTAKISSEEASAAKSSSEEASAAKISATAKKVLKRKAVVMGKVQDLEKILQENEIPVLDQVTFQGNTILHLAAIYGHDHLVRRILDHELNVLRSWNPNIVGNFAPSFSHYQTLLVRQNSEGNLALHVAAAAGHELIVDYLVESLRRLPQDRNIVVRSEQILVGNIFSVSNNDGFTALHLALKGNHVAVSLQLVREDQSTCFLLDKEGVSPLYMAAEAGHVSLVEHMLHGLNASFVGKSVVCAALKSKDLDVLRAILESDSDLVDSRDEYGRTPLAFAASIGYDIGVEHMLTRFGSSTQIAYIKSEDGSFPIHSACAASRKTRNAALKVILKHHPDTIEMLNSQGQNVLHVAAENGNAGAVGYLLRKADVKRLINEQDLEGNTPLHLASINSHPKVVSLFIHDSRVELKVLNHKGFTTLDAAEEYMAAIPSLQQWLIWVALVSAGTTRAPRVHLKADSPTTEEDFTLKMYKDRVNTLLVVATLVATMAFAAGLSVPLGYNSTEFKSNVKHSYKESAFNAFVICNSIAVYSAVISTVALIGTQLADMKCMLTTFKFIVPLLGFSIISMSLAFVAGLYLVLGQHHWLAVFVLASGGFYLMALLLLIIPYASPYTFSPLVFRYFLRFPFSMLVFFVYWRDGTDGECSSRVFRWSFIG</sequence>
<feature type="region of interest" description="Disordered" evidence="8">
    <location>
        <begin position="40"/>
        <end position="64"/>
    </location>
</feature>
<evidence type="ECO:0000256" key="1">
    <source>
        <dbReference type="ARBA" id="ARBA00004141"/>
    </source>
</evidence>
<evidence type="ECO:0000256" key="5">
    <source>
        <dbReference type="ARBA" id="ARBA00023043"/>
    </source>
</evidence>
<evidence type="ECO:0000256" key="3">
    <source>
        <dbReference type="ARBA" id="ARBA00022737"/>
    </source>
</evidence>
<evidence type="ECO:0000256" key="2">
    <source>
        <dbReference type="ARBA" id="ARBA00022692"/>
    </source>
</evidence>
<dbReference type="EMBL" id="JAGKQM010000019">
    <property type="protein sequence ID" value="KAH0855944.1"/>
    <property type="molecule type" value="Genomic_DNA"/>
</dbReference>
<comment type="caution">
    <text evidence="11">The sequence shown here is derived from an EMBL/GenBank/DDBJ whole genome shotgun (WGS) entry which is preliminary data.</text>
</comment>
<dbReference type="PROSITE" id="PS50297">
    <property type="entry name" value="ANK_REP_REGION"/>
    <property type="match status" value="4"/>
</dbReference>
<feature type="repeat" description="ANK" evidence="7">
    <location>
        <begin position="575"/>
        <end position="602"/>
    </location>
</feature>
<dbReference type="PROSITE" id="PS50088">
    <property type="entry name" value="ANK_REPEAT"/>
    <property type="match status" value="4"/>
</dbReference>
<keyword evidence="2 9" id="KW-0812">Transmembrane</keyword>
<keyword evidence="6 9" id="KW-0472">Membrane</keyword>
<proteinExistence type="predicted"/>
<reference evidence="11 12" key="1">
    <citation type="submission" date="2021-05" db="EMBL/GenBank/DDBJ databases">
        <title>Genome Assembly of Synthetic Allotetraploid Brassica napus Reveals Homoeologous Exchanges between Subgenomes.</title>
        <authorList>
            <person name="Davis J.T."/>
        </authorList>
    </citation>
    <scope>NUCLEOTIDE SEQUENCE [LARGE SCALE GENOMIC DNA]</scope>
    <source>
        <strain evidence="12">cv. Da-Ae</strain>
        <tissue evidence="11">Seedling</tissue>
    </source>
</reference>
<dbReference type="Pfam" id="PF12796">
    <property type="entry name" value="Ank_2"/>
    <property type="match status" value="4"/>
</dbReference>
<gene>
    <name evidence="11" type="ORF">HID58_084205</name>
</gene>
<evidence type="ECO:0000256" key="7">
    <source>
        <dbReference type="PROSITE-ProRule" id="PRU00023"/>
    </source>
</evidence>
<feature type="transmembrane region" description="Helical" evidence="9">
    <location>
        <begin position="987"/>
        <end position="1009"/>
    </location>
</feature>
<evidence type="ECO:0000256" key="4">
    <source>
        <dbReference type="ARBA" id="ARBA00022989"/>
    </source>
</evidence>
<dbReference type="Gene3D" id="1.25.40.20">
    <property type="entry name" value="Ankyrin repeat-containing domain"/>
    <property type="match status" value="5"/>
</dbReference>
<feature type="region of interest" description="Disordered" evidence="8">
    <location>
        <begin position="1"/>
        <end position="22"/>
    </location>
</feature>
<dbReference type="InterPro" id="IPR002110">
    <property type="entry name" value="Ankyrin_rpt"/>
</dbReference>
<dbReference type="InterPro" id="IPR026961">
    <property type="entry name" value="PGG_dom"/>
</dbReference>
<evidence type="ECO:0000313" key="11">
    <source>
        <dbReference type="EMBL" id="KAH0855944.1"/>
    </source>
</evidence>
<evidence type="ECO:0000256" key="6">
    <source>
        <dbReference type="ARBA" id="ARBA00023136"/>
    </source>
</evidence>
<accession>A0ABQ7XKM2</accession>
<keyword evidence="3" id="KW-0677">Repeat</keyword>
<evidence type="ECO:0000259" key="10">
    <source>
        <dbReference type="Pfam" id="PF13962"/>
    </source>
</evidence>
<evidence type="ECO:0000256" key="8">
    <source>
        <dbReference type="SAM" id="MobiDB-lite"/>
    </source>
</evidence>
<keyword evidence="5 7" id="KW-0040">ANK repeat</keyword>
<dbReference type="InterPro" id="IPR036770">
    <property type="entry name" value="Ankyrin_rpt-contain_sf"/>
</dbReference>
<protein>
    <recommendedName>
        <fullName evidence="10">PGG domain-containing protein</fullName>
    </recommendedName>
</protein>
<dbReference type="PANTHER" id="PTHR24186:SF46">
    <property type="entry name" value="PROTEIN ACCELERATED CELL DEATH 6-LIKE"/>
    <property type="match status" value="1"/>
</dbReference>
<feature type="transmembrane region" description="Helical" evidence="9">
    <location>
        <begin position="1029"/>
        <end position="1053"/>
    </location>
</feature>
<feature type="domain" description="PGG" evidence="10">
    <location>
        <begin position="980"/>
        <end position="1088"/>
    </location>
</feature>
<feature type="transmembrane region" description="Helical" evidence="9">
    <location>
        <begin position="1127"/>
        <end position="1145"/>
    </location>
</feature>
<evidence type="ECO:0000313" key="12">
    <source>
        <dbReference type="Proteomes" id="UP000824890"/>
    </source>
</evidence>
<comment type="subcellular location">
    <subcellularLocation>
        <location evidence="1">Membrane</location>
        <topology evidence="1">Multi-pass membrane protein</topology>
    </subcellularLocation>
</comment>
<keyword evidence="12" id="KW-1185">Reference proteome</keyword>
<dbReference type="SUPFAM" id="SSF48403">
    <property type="entry name" value="Ankyrin repeat"/>
    <property type="match status" value="3"/>
</dbReference>
<feature type="repeat" description="ANK" evidence="7">
    <location>
        <begin position="631"/>
        <end position="653"/>
    </location>
</feature>
<feature type="transmembrane region" description="Helical" evidence="9">
    <location>
        <begin position="1065"/>
        <end position="1088"/>
    </location>
</feature>
<dbReference type="Pfam" id="PF13962">
    <property type="entry name" value="PGG"/>
    <property type="match status" value="1"/>
</dbReference>
<keyword evidence="4 9" id="KW-1133">Transmembrane helix</keyword>
<dbReference type="PANTHER" id="PTHR24186">
    <property type="entry name" value="PROTEIN PHOSPHATASE 1 REGULATORY SUBUNIT"/>
    <property type="match status" value="1"/>
</dbReference>
<feature type="repeat" description="ANK" evidence="7">
    <location>
        <begin position="890"/>
        <end position="911"/>
    </location>
</feature>